<dbReference type="InterPro" id="IPR021131">
    <property type="entry name" value="Ribosomal_uL15/eL18"/>
</dbReference>
<evidence type="ECO:0000256" key="2">
    <source>
        <dbReference type="ARBA" id="ARBA00022980"/>
    </source>
</evidence>
<dbReference type="GO" id="GO:0006412">
    <property type="term" value="P:translation"/>
    <property type="evidence" value="ECO:0007669"/>
    <property type="project" value="InterPro"/>
</dbReference>
<dbReference type="PANTHER" id="PTHR10934:SF2">
    <property type="entry name" value="LARGE RIBOSOMAL SUBUNIT PROTEIN EL18"/>
    <property type="match status" value="1"/>
</dbReference>
<dbReference type="SUPFAM" id="SSF52080">
    <property type="entry name" value="Ribosomal proteins L15p and L18e"/>
    <property type="match status" value="1"/>
</dbReference>
<dbReference type="PANTHER" id="PTHR10934">
    <property type="entry name" value="60S RIBOSOMAL PROTEIN L18"/>
    <property type="match status" value="1"/>
</dbReference>
<evidence type="ECO:0000259" key="7">
    <source>
        <dbReference type="Pfam" id="PF17135"/>
    </source>
</evidence>
<keyword evidence="3" id="KW-0687">Ribonucleoprotein</keyword>
<accession>A0A0N4YSQ7</accession>
<feature type="compositionally biased region" description="Basic residues" evidence="6">
    <location>
        <begin position="176"/>
        <end position="185"/>
    </location>
</feature>
<dbReference type="AlphaFoldDB" id="A0A0N4YSQ7"/>
<reference evidence="10" key="1">
    <citation type="submission" date="2017-02" db="UniProtKB">
        <authorList>
            <consortium name="WormBaseParasite"/>
        </authorList>
    </citation>
    <scope>IDENTIFICATION</scope>
</reference>
<sequence length="185" mass="21087">MGIDINRKNDRKFRRTAPTSEDPYLWILAKLYTLLARRTGEKFNNIMMRRMYRCFRAPLSLARISRVLSKKGNAGKLVVTCITVIDDGRATLYLVPKFTLYVTKGARFPILKADGEMITLDQLALRTPKGENSLQIQGPRKAHEAQEHFGPAQGLPHSHTEPYLRSKGRKFDRAPGRRASRGYKA</sequence>
<feature type="domain" description="Large ribosomal subunit protein uL15/eL18" evidence="7">
    <location>
        <begin position="2"/>
        <end position="184"/>
    </location>
</feature>
<evidence type="ECO:0000313" key="10">
    <source>
        <dbReference type="WBParaSite" id="NBR_0002027901-mRNA-1"/>
    </source>
</evidence>
<evidence type="ECO:0000256" key="4">
    <source>
        <dbReference type="ARBA" id="ARBA00035218"/>
    </source>
</evidence>
<dbReference type="Pfam" id="PF17135">
    <property type="entry name" value="Ribosomal_L18"/>
    <property type="match status" value="1"/>
</dbReference>
<keyword evidence="2" id="KW-0689">Ribosomal protein</keyword>
<dbReference type="Gene3D" id="3.100.10.10">
    <property type="match status" value="1"/>
</dbReference>
<reference evidence="8 9" key="2">
    <citation type="submission" date="2018-11" db="EMBL/GenBank/DDBJ databases">
        <authorList>
            <consortium name="Pathogen Informatics"/>
        </authorList>
    </citation>
    <scope>NUCLEOTIDE SEQUENCE [LARGE SCALE GENOMIC DNA]</scope>
</reference>
<dbReference type="EMBL" id="UYSL01024981">
    <property type="protein sequence ID" value="VDL84017.1"/>
    <property type="molecule type" value="Genomic_DNA"/>
</dbReference>
<dbReference type="WBParaSite" id="NBR_0002027901-mRNA-1">
    <property type="protein sequence ID" value="NBR_0002027901-mRNA-1"/>
    <property type="gene ID" value="NBR_0002027901"/>
</dbReference>
<evidence type="ECO:0000313" key="8">
    <source>
        <dbReference type="EMBL" id="VDL84017.1"/>
    </source>
</evidence>
<keyword evidence="9" id="KW-1185">Reference proteome</keyword>
<dbReference type="InterPro" id="IPR000039">
    <property type="entry name" value="Ribosomal_eL18"/>
</dbReference>
<evidence type="ECO:0000313" key="9">
    <source>
        <dbReference type="Proteomes" id="UP000271162"/>
    </source>
</evidence>
<dbReference type="OMA" id="RIHEIPA"/>
<name>A0A0N4YSQ7_NIPBR</name>
<evidence type="ECO:0000256" key="1">
    <source>
        <dbReference type="ARBA" id="ARBA00006815"/>
    </source>
</evidence>
<proteinExistence type="inferred from homology"/>
<comment type="similarity">
    <text evidence="1">Belongs to the eukaryotic ribosomal protein eL18 family.</text>
</comment>
<organism evidence="10">
    <name type="scientific">Nippostrongylus brasiliensis</name>
    <name type="common">Rat hookworm</name>
    <dbReference type="NCBI Taxonomy" id="27835"/>
    <lineage>
        <taxon>Eukaryota</taxon>
        <taxon>Metazoa</taxon>
        <taxon>Ecdysozoa</taxon>
        <taxon>Nematoda</taxon>
        <taxon>Chromadorea</taxon>
        <taxon>Rhabditida</taxon>
        <taxon>Rhabditina</taxon>
        <taxon>Rhabditomorpha</taxon>
        <taxon>Strongyloidea</taxon>
        <taxon>Heligmosomidae</taxon>
        <taxon>Nippostrongylus</taxon>
    </lineage>
</organism>
<gene>
    <name evidence="8" type="ORF">NBR_LOCUS20280</name>
</gene>
<evidence type="ECO:0000256" key="3">
    <source>
        <dbReference type="ARBA" id="ARBA00023274"/>
    </source>
</evidence>
<evidence type="ECO:0000256" key="6">
    <source>
        <dbReference type="SAM" id="MobiDB-lite"/>
    </source>
</evidence>
<evidence type="ECO:0000256" key="5">
    <source>
        <dbReference type="ARBA" id="ARBA00035323"/>
    </source>
</evidence>
<dbReference type="STRING" id="27835.A0A0N4YSQ7"/>
<dbReference type="GO" id="GO:0003735">
    <property type="term" value="F:structural constituent of ribosome"/>
    <property type="evidence" value="ECO:0007669"/>
    <property type="project" value="InterPro"/>
</dbReference>
<dbReference type="GO" id="GO:0003723">
    <property type="term" value="F:RNA binding"/>
    <property type="evidence" value="ECO:0007669"/>
    <property type="project" value="TreeGrafter"/>
</dbReference>
<dbReference type="GO" id="GO:0022625">
    <property type="term" value="C:cytosolic large ribosomal subunit"/>
    <property type="evidence" value="ECO:0007669"/>
    <property type="project" value="TreeGrafter"/>
</dbReference>
<feature type="compositionally biased region" description="Basic and acidic residues" evidence="6">
    <location>
        <begin position="158"/>
        <end position="175"/>
    </location>
</feature>
<protein>
    <recommendedName>
        <fullName evidence="4">Large ribosomal subunit protein eL18</fullName>
    </recommendedName>
    <alternativeName>
        <fullName evidence="5">60S ribosomal protein L18</fullName>
    </alternativeName>
</protein>
<dbReference type="InterPro" id="IPR036227">
    <property type="entry name" value="Ribosomal_uL15/eL18_sf"/>
</dbReference>
<dbReference type="Proteomes" id="UP000271162">
    <property type="component" value="Unassembled WGS sequence"/>
</dbReference>
<feature type="region of interest" description="Disordered" evidence="6">
    <location>
        <begin position="130"/>
        <end position="185"/>
    </location>
</feature>